<dbReference type="InterPro" id="IPR013087">
    <property type="entry name" value="Znf_C2H2_type"/>
</dbReference>
<reference evidence="4 5" key="2">
    <citation type="submission" date="2018-11" db="EMBL/GenBank/DDBJ databases">
        <authorList>
            <consortium name="Pathogen Informatics"/>
        </authorList>
    </citation>
    <scope>NUCLEOTIDE SEQUENCE [LARGE SCALE GENOMIC DNA]</scope>
</reference>
<keyword evidence="5" id="KW-1185">Reference proteome</keyword>
<evidence type="ECO:0000256" key="1">
    <source>
        <dbReference type="PROSITE-ProRule" id="PRU00042"/>
    </source>
</evidence>
<dbReference type="Gene3D" id="3.30.160.60">
    <property type="entry name" value="Classic Zinc Finger"/>
    <property type="match status" value="1"/>
</dbReference>
<reference evidence="6" key="1">
    <citation type="submission" date="2016-06" db="UniProtKB">
        <authorList>
            <consortium name="WormBaseParasite"/>
        </authorList>
    </citation>
    <scope>IDENTIFICATION</scope>
</reference>
<keyword evidence="1" id="KW-0863">Zinc-finger</keyword>
<evidence type="ECO:0000256" key="2">
    <source>
        <dbReference type="SAM" id="MobiDB-lite"/>
    </source>
</evidence>
<dbReference type="PROSITE" id="PS00028">
    <property type="entry name" value="ZINC_FINGER_C2H2_1"/>
    <property type="match status" value="2"/>
</dbReference>
<dbReference type="OrthoDB" id="6277246at2759"/>
<dbReference type="SMART" id="SM00355">
    <property type="entry name" value="ZnF_C2H2"/>
    <property type="match status" value="3"/>
</dbReference>
<feature type="compositionally biased region" description="Polar residues" evidence="2">
    <location>
        <begin position="331"/>
        <end position="344"/>
    </location>
</feature>
<dbReference type="SUPFAM" id="SSF57667">
    <property type="entry name" value="beta-beta-alpha zinc fingers"/>
    <property type="match status" value="1"/>
</dbReference>
<keyword evidence="1" id="KW-0479">Metal-binding</keyword>
<accession>A0A183CX77</accession>
<proteinExistence type="predicted"/>
<dbReference type="AlphaFoldDB" id="A0A183CX77"/>
<dbReference type="PROSITE" id="PS50157">
    <property type="entry name" value="ZINC_FINGER_C2H2_2"/>
    <property type="match status" value="2"/>
</dbReference>
<protein>
    <submittedName>
        <fullName evidence="6">C2H2-type domain-containing protein</fullName>
    </submittedName>
</protein>
<feature type="compositionally biased region" description="Low complexity" evidence="2">
    <location>
        <begin position="1"/>
        <end position="17"/>
    </location>
</feature>
<dbReference type="Proteomes" id="UP000271098">
    <property type="component" value="Unassembled WGS sequence"/>
</dbReference>
<sequence length="631" mass="69485">MPPPANNGESNSTSSSNPYRRSGGGHGFKKFDSLDSLGRLERTSVRRQLEPEQDEISNPSSSFDSKSSSHYFGMSLRPGCVRGSRSSSDCGQDQSLQSDCDPSLSLLTDCDQGQNLLVDCSHTLDICLDYGQSLSLNWSSSAKQTTAELDDTDSVVAAERMRVSRQLEHFTVGWLAETPNPILLSDAKSDVQQNLCSDTKAGADQGVMKFNLTDVAFGSDTTYVTARTAVSFTSFDFCPNYWDLRGSKPRKILRTGPGSVFDQLTEQQSPATMKGVHPISNLFEAAASHTAALPQHIKLFQSCATELHETDHVKLPRSDFPARNFASLFSTQSGSRSVPDSPRNSGGDEYGLGTLFSRTSADDESGSDPFSSQSFAGDKSEAGISAQQSLIDDKIASNLLLGGLSGCSFQSKLPGNKVLGKLERELLISPGLEHVGICRTDLTGSQWFQIRNSTASQLVSPPTTFSGNFTVDASQFSDRVGHRESTSTSSKATRFKGFSCGVCSQEFKFKIFGYFRKHLESHNKRREYRCNWFLCGITVDNRHMLERHYLEHLLEQNLHRCAECGRIFDSAPLLNAHINAVHLAKKGQFCLRKSEAFYIFHSLLTTIIICGRNRRKSGTSFQKNICYSSTY</sequence>
<feature type="compositionally biased region" description="Basic and acidic residues" evidence="2">
    <location>
        <begin position="29"/>
        <end position="50"/>
    </location>
</feature>
<organism evidence="6">
    <name type="scientific">Gongylonema pulchrum</name>
    <dbReference type="NCBI Taxonomy" id="637853"/>
    <lineage>
        <taxon>Eukaryota</taxon>
        <taxon>Metazoa</taxon>
        <taxon>Ecdysozoa</taxon>
        <taxon>Nematoda</taxon>
        <taxon>Chromadorea</taxon>
        <taxon>Rhabditida</taxon>
        <taxon>Spirurina</taxon>
        <taxon>Spiruromorpha</taxon>
        <taxon>Spiruroidea</taxon>
        <taxon>Gongylonematidae</taxon>
        <taxon>Gongylonema</taxon>
    </lineage>
</organism>
<evidence type="ECO:0000313" key="5">
    <source>
        <dbReference type="Proteomes" id="UP000271098"/>
    </source>
</evidence>
<dbReference type="InterPro" id="IPR036236">
    <property type="entry name" value="Znf_C2H2_sf"/>
</dbReference>
<keyword evidence="1" id="KW-0862">Zinc</keyword>
<dbReference type="EMBL" id="UYRT01001180">
    <property type="protein sequence ID" value="VDK29320.1"/>
    <property type="molecule type" value="Genomic_DNA"/>
</dbReference>
<evidence type="ECO:0000313" key="4">
    <source>
        <dbReference type="EMBL" id="VDK29320.1"/>
    </source>
</evidence>
<evidence type="ECO:0000259" key="3">
    <source>
        <dbReference type="PROSITE" id="PS50157"/>
    </source>
</evidence>
<dbReference type="WBParaSite" id="GPUH_0000106801-mRNA-1">
    <property type="protein sequence ID" value="GPUH_0000106801-mRNA-1"/>
    <property type="gene ID" value="GPUH_0000106801"/>
</dbReference>
<feature type="region of interest" description="Disordered" evidence="2">
    <location>
        <begin position="331"/>
        <end position="378"/>
    </location>
</feature>
<name>A0A183CX77_9BILA</name>
<feature type="domain" description="C2H2-type" evidence="3">
    <location>
        <begin position="528"/>
        <end position="557"/>
    </location>
</feature>
<gene>
    <name evidence="4" type="ORF">GPUH_LOCUS1069</name>
</gene>
<dbReference type="Pfam" id="PF00096">
    <property type="entry name" value="zf-C2H2"/>
    <property type="match status" value="1"/>
</dbReference>
<feature type="domain" description="C2H2-type" evidence="3">
    <location>
        <begin position="559"/>
        <end position="587"/>
    </location>
</feature>
<feature type="region of interest" description="Disordered" evidence="2">
    <location>
        <begin position="1"/>
        <end position="68"/>
    </location>
</feature>
<evidence type="ECO:0000313" key="6">
    <source>
        <dbReference type="WBParaSite" id="GPUH_0000106801-mRNA-1"/>
    </source>
</evidence>
<dbReference type="GO" id="GO:0008270">
    <property type="term" value="F:zinc ion binding"/>
    <property type="evidence" value="ECO:0007669"/>
    <property type="project" value="UniProtKB-KW"/>
</dbReference>
<feature type="compositionally biased region" description="Low complexity" evidence="2">
    <location>
        <begin position="57"/>
        <end position="68"/>
    </location>
</feature>